<dbReference type="Gene3D" id="1.20.5.1160">
    <property type="entry name" value="Vasodilator-stimulated phosphoprotein"/>
    <property type="match status" value="1"/>
</dbReference>
<gene>
    <name evidence="8" type="ORF">MCOS_LOCUS6021</name>
</gene>
<dbReference type="PROSITE" id="PS51842">
    <property type="entry name" value="IF_ROD_2"/>
    <property type="match status" value="1"/>
</dbReference>
<name>A0A158QUB5_MESCO</name>
<dbReference type="GO" id="GO:0090435">
    <property type="term" value="P:protein localization to nuclear envelope"/>
    <property type="evidence" value="ECO:0007669"/>
    <property type="project" value="TreeGrafter"/>
</dbReference>
<keyword evidence="2 4" id="KW-0175">Coiled coil</keyword>
<dbReference type="PANTHER" id="PTHR45721">
    <property type="entry name" value="LAMIN DM0-RELATED"/>
    <property type="match status" value="1"/>
</dbReference>
<dbReference type="Pfam" id="PF00038">
    <property type="entry name" value="Filament"/>
    <property type="match status" value="1"/>
</dbReference>
<dbReference type="Proteomes" id="UP000267029">
    <property type="component" value="Unassembled WGS sequence"/>
</dbReference>
<dbReference type="Gene3D" id="2.60.40.1260">
    <property type="entry name" value="Lamin Tail domain"/>
    <property type="match status" value="1"/>
</dbReference>
<feature type="compositionally biased region" description="Polar residues" evidence="5">
    <location>
        <begin position="585"/>
        <end position="600"/>
    </location>
</feature>
<evidence type="ECO:0000259" key="6">
    <source>
        <dbReference type="PROSITE" id="PS51841"/>
    </source>
</evidence>
<dbReference type="PANTHER" id="PTHR45721:SF12">
    <property type="entry name" value="INTERMEDIATE FILAMENT PROTEIN IFA-1"/>
    <property type="match status" value="1"/>
</dbReference>
<dbReference type="AlphaFoldDB" id="A0A158QUB5"/>
<evidence type="ECO:0000313" key="9">
    <source>
        <dbReference type="Proteomes" id="UP000267029"/>
    </source>
</evidence>
<feature type="compositionally biased region" description="Basic and acidic residues" evidence="5">
    <location>
        <begin position="604"/>
        <end position="613"/>
    </location>
</feature>
<dbReference type="PROSITE" id="PS51841">
    <property type="entry name" value="LTD"/>
    <property type="match status" value="1"/>
</dbReference>
<feature type="region of interest" description="Disordered" evidence="5">
    <location>
        <begin position="89"/>
        <end position="150"/>
    </location>
</feature>
<dbReference type="GO" id="GO:0031507">
    <property type="term" value="P:heterochromatin formation"/>
    <property type="evidence" value="ECO:0007669"/>
    <property type="project" value="TreeGrafter"/>
</dbReference>
<dbReference type="GO" id="GO:0006998">
    <property type="term" value="P:nuclear envelope organization"/>
    <property type="evidence" value="ECO:0007669"/>
    <property type="project" value="TreeGrafter"/>
</dbReference>
<feature type="domain" description="LTD" evidence="6">
    <location>
        <begin position="672"/>
        <end position="810"/>
    </location>
</feature>
<dbReference type="GO" id="GO:0005200">
    <property type="term" value="F:structural constituent of cytoskeleton"/>
    <property type="evidence" value="ECO:0007669"/>
    <property type="project" value="TreeGrafter"/>
</dbReference>
<evidence type="ECO:0000259" key="7">
    <source>
        <dbReference type="PROSITE" id="PS51842"/>
    </source>
</evidence>
<dbReference type="PROSITE" id="PS00226">
    <property type="entry name" value="IF_ROD_1"/>
    <property type="match status" value="1"/>
</dbReference>
<feature type="domain" description="IF rod" evidence="7">
    <location>
        <begin position="205"/>
        <end position="558"/>
    </location>
</feature>
<protein>
    <recommendedName>
        <fullName evidence="10">LTD domain-containing protein</fullName>
    </recommendedName>
</protein>
<dbReference type="InterPro" id="IPR039008">
    <property type="entry name" value="IF_rod_dom"/>
</dbReference>
<evidence type="ECO:0000256" key="1">
    <source>
        <dbReference type="ARBA" id="ARBA00022754"/>
    </source>
</evidence>
<evidence type="ECO:0000313" key="8">
    <source>
        <dbReference type="EMBL" id="VDD80018.1"/>
    </source>
</evidence>
<keyword evidence="1 3" id="KW-0403">Intermediate filament</keyword>
<evidence type="ECO:0000256" key="2">
    <source>
        <dbReference type="ARBA" id="ARBA00023054"/>
    </source>
</evidence>
<comment type="similarity">
    <text evidence="3">Belongs to the intermediate filament family.</text>
</comment>
<organism evidence="8 9">
    <name type="scientific">Mesocestoides corti</name>
    <name type="common">Flatworm</name>
    <dbReference type="NCBI Taxonomy" id="53468"/>
    <lineage>
        <taxon>Eukaryota</taxon>
        <taxon>Metazoa</taxon>
        <taxon>Spiralia</taxon>
        <taxon>Lophotrochozoa</taxon>
        <taxon>Platyhelminthes</taxon>
        <taxon>Cestoda</taxon>
        <taxon>Eucestoda</taxon>
        <taxon>Cyclophyllidea</taxon>
        <taxon>Mesocestoididae</taxon>
        <taxon>Mesocestoides</taxon>
    </lineage>
</organism>
<dbReference type="GO" id="GO:0051664">
    <property type="term" value="P:nuclear pore localization"/>
    <property type="evidence" value="ECO:0007669"/>
    <property type="project" value="TreeGrafter"/>
</dbReference>
<feature type="region of interest" description="Disordered" evidence="5">
    <location>
        <begin position="566"/>
        <end position="622"/>
    </location>
</feature>
<dbReference type="GO" id="GO:0005652">
    <property type="term" value="C:nuclear lamina"/>
    <property type="evidence" value="ECO:0007669"/>
    <property type="project" value="TreeGrafter"/>
</dbReference>
<evidence type="ECO:0008006" key="10">
    <source>
        <dbReference type="Google" id="ProtNLM"/>
    </source>
</evidence>
<dbReference type="InterPro" id="IPR036415">
    <property type="entry name" value="Lamin_tail_dom_sf"/>
</dbReference>
<keyword evidence="9" id="KW-1185">Reference proteome</keyword>
<feature type="coiled-coil region" evidence="4">
    <location>
        <begin position="195"/>
        <end position="429"/>
    </location>
</feature>
<dbReference type="OrthoDB" id="2441647at2759"/>
<evidence type="ECO:0000256" key="5">
    <source>
        <dbReference type="SAM" id="MobiDB-lite"/>
    </source>
</evidence>
<dbReference type="SMART" id="SM01391">
    <property type="entry name" value="Filament"/>
    <property type="match status" value="1"/>
</dbReference>
<evidence type="ECO:0000256" key="3">
    <source>
        <dbReference type="RuleBase" id="RU000685"/>
    </source>
</evidence>
<dbReference type="STRING" id="53468.A0A158QUB5"/>
<dbReference type="GO" id="GO:0007097">
    <property type="term" value="P:nuclear migration"/>
    <property type="evidence" value="ECO:0007669"/>
    <property type="project" value="TreeGrafter"/>
</dbReference>
<dbReference type="InterPro" id="IPR018039">
    <property type="entry name" value="IF_conserved"/>
</dbReference>
<dbReference type="EMBL" id="UXSR01005229">
    <property type="protein sequence ID" value="VDD80018.1"/>
    <property type="molecule type" value="Genomic_DNA"/>
</dbReference>
<dbReference type="Gene3D" id="1.20.5.170">
    <property type="match status" value="1"/>
</dbReference>
<reference evidence="8 9" key="1">
    <citation type="submission" date="2018-10" db="EMBL/GenBank/DDBJ databases">
        <authorList>
            <consortium name="Pathogen Informatics"/>
        </authorList>
    </citation>
    <scope>NUCLEOTIDE SEQUENCE [LARGE SCALE GENOMIC DNA]</scope>
</reference>
<dbReference type="SUPFAM" id="SSF74853">
    <property type="entry name" value="Lamin A/C globular tail domain"/>
    <property type="match status" value="1"/>
</dbReference>
<dbReference type="InterPro" id="IPR001322">
    <property type="entry name" value="Lamin_tail_dom"/>
</dbReference>
<dbReference type="GO" id="GO:0005882">
    <property type="term" value="C:intermediate filament"/>
    <property type="evidence" value="ECO:0007669"/>
    <property type="project" value="UniProtKB-KW"/>
</dbReference>
<evidence type="ECO:0000256" key="4">
    <source>
        <dbReference type="SAM" id="Coils"/>
    </source>
</evidence>
<feature type="compositionally biased region" description="Polar residues" evidence="5">
    <location>
        <begin position="102"/>
        <end position="142"/>
    </location>
</feature>
<dbReference type="Pfam" id="PF00932">
    <property type="entry name" value="LTD"/>
    <property type="match status" value="1"/>
</dbReference>
<proteinExistence type="inferred from homology"/>
<accession>A0A158QUB5</accession>
<dbReference type="SUPFAM" id="SSF64593">
    <property type="entry name" value="Intermediate filament protein, coiled coil region"/>
    <property type="match status" value="1"/>
</dbReference>
<feature type="coiled-coil region" evidence="4">
    <location>
        <begin position="484"/>
        <end position="550"/>
    </location>
</feature>
<sequence>MYPKETGWRVLQYDFTAGGKRAFSPVLSPRLTPLPPQAALLVVARASRTCATTTTRVDRGGAVCTSRTGWSLKHTSLRTVSQGTWMRSKATSNYPSHKGVSKQFTYTKNSRTSRQSGRPFSAGARSQDSGFCTNTAATGSDQEASELSPPLPVYSWESTAEEVAISSRNNTTLRSPDRSMERLSRSAFELDIPDMRTTREERERSRREMRELNEKLAEQVEGMRYLSAHNRQLTEEIASLKSRWLTESEKTKEVYEGEMQQLRQLLDDSDREKAESLSKLLSAQQFNRNLEEQIEQLVQENEKVKRRLEQAFDDMNKRDGDLNTLQRRLNDLESELEKERMNADKLRRDNETICQHLDEETANRMSGQSEMQTLREEIEFMRRAHQEEIREMHRTLDDVGKGFDREMWQNELSQAVHDIQNRYDEQLEKLKFDMEDVYNARLCELSKANTDQKAELNALKSENCRLKQNSDGMREQLVQVQSKNSYLEKTMREVSAEAEELRRRIDNELSESAKEREAAEEALGKAHSEMAALMDVKLNLEAEIAAYRRLLDAQGGILNASKETVYVPSTSTRSRTPREVYSGPRPSSLSPQRRTGSSVPPSDATHRFLERSDPSGSSVRSKLVEFDGEGEQHLSCSYKPAKPVRTSLEPAFSYLLLLDRPNQRGVRAELTARTQFDKSYKGAISIDECSPDGRYIVITNNGNTTENLNGWRIVRNVEHGKQIIRFTFGDTPMLPKSSRKVGAAINLLDFCIIAISLDFITDMGKRSTWDRCWTEGFRIALFDVGSWWIHLYYVIYHGRRGGVLIGFYPF</sequence>